<dbReference type="InterPro" id="IPR036676">
    <property type="entry name" value="PurM-like_C_sf"/>
</dbReference>
<evidence type="ECO:0000313" key="4">
    <source>
        <dbReference type="EMBL" id="CEP25806.1"/>
    </source>
</evidence>
<feature type="binding site" evidence="1">
    <location>
        <position position="57"/>
    </location>
    <ligand>
        <name>Mg(2+)</name>
        <dbReference type="ChEBI" id="CHEBI:18420"/>
        <label>2</label>
    </ligand>
</feature>
<feature type="binding site" evidence="1">
    <location>
        <position position="221"/>
    </location>
    <ligand>
        <name>Mg(2+)</name>
        <dbReference type="ChEBI" id="CHEBI:18420"/>
        <label>3</label>
    </ligand>
</feature>
<feature type="binding site" evidence="1">
    <location>
        <position position="42"/>
    </location>
    <ligand>
        <name>Mg(2+)</name>
        <dbReference type="ChEBI" id="CHEBI:18420"/>
        <label>3</label>
    </ligand>
</feature>
<feature type="domain" description="PurM-like N-terminal" evidence="2">
    <location>
        <begin position="40"/>
        <end position="150"/>
    </location>
</feature>
<dbReference type="Pfam" id="PF02769">
    <property type="entry name" value="AIRS_C"/>
    <property type="match status" value="1"/>
</dbReference>
<dbReference type="UniPathway" id="UPA00060">
    <property type="reaction ID" value="UER00142"/>
</dbReference>
<feature type="binding site" evidence="1">
    <location>
        <position position="274"/>
    </location>
    <ligand>
        <name>substrate</name>
    </ligand>
</feature>
<keyword evidence="1 4" id="KW-0418">Kinase</keyword>
<comment type="catalytic activity">
    <reaction evidence="1">
        <text>thiamine phosphate + ATP = thiamine diphosphate + ADP</text>
        <dbReference type="Rhea" id="RHEA:15913"/>
        <dbReference type="ChEBI" id="CHEBI:30616"/>
        <dbReference type="ChEBI" id="CHEBI:37575"/>
        <dbReference type="ChEBI" id="CHEBI:58937"/>
        <dbReference type="ChEBI" id="CHEBI:456216"/>
        <dbReference type="EC" id="2.7.4.16"/>
    </reaction>
</comment>
<feature type="domain" description="PurM-like C-terminal" evidence="3">
    <location>
        <begin position="163"/>
        <end position="273"/>
    </location>
</feature>
<comment type="pathway">
    <text evidence="1">Cofactor biosynthesis; thiamine diphosphate biosynthesis; thiamine diphosphate from thiamine phosphate: step 1/1.</text>
</comment>
<dbReference type="PANTHER" id="PTHR30270">
    <property type="entry name" value="THIAMINE-MONOPHOSPHATE KINASE"/>
    <property type="match status" value="1"/>
</dbReference>
<dbReference type="KEGG" id="pfre:RM25_0874"/>
<dbReference type="GO" id="GO:0000287">
    <property type="term" value="F:magnesium ion binding"/>
    <property type="evidence" value="ECO:0007669"/>
    <property type="project" value="UniProtKB-UniRule"/>
</dbReference>
<feature type="binding site" evidence="1">
    <location>
        <position position="86"/>
    </location>
    <ligand>
        <name>Mg(2+)</name>
        <dbReference type="ChEBI" id="CHEBI:18420"/>
        <label>2</label>
    </ligand>
</feature>
<dbReference type="NCBIfam" id="TIGR01379">
    <property type="entry name" value="thiL"/>
    <property type="match status" value="1"/>
</dbReference>
<gene>
    <name evidence="1 4" type="primary">thiL</name>
    <name evidence="4" type="ORF">PFCIRM138_02475</name>
</gene>
<dbReference type="InterPro" id="IPR006283">
    <property type="entry name" value="ThiL-like"/>
</dbReference>
<protein>
    <recommendedName>
        <fullName evidence="1">Thiamine-monophosphate kinase</fullName>
        <shortName evidence="1">TMP kinase</shortName>
        <shortName evidence="1">Thiamine-phosphate kinase</shortName>
        <ecNumber evidence="1">2.7.4.16</ecNumber>
    </recommendedName>
</protein>
<dbReference type="PANTHER" id="PTHR30270:SF0">
    <property type="entry name" value="THIAMINE-MONOPHOSPHATE KINASE"/>
    <property type="match status" value="1"/>
</dbReference>
<dbReference type="EC" id="2.7.4.16" evidence="1"/>
<feature type="binding site" evidence="1">
    <location>
        <position position="55"/>
    </location>
    <ligand>
        <name>Mg(2+)</name>
        <dbReference type="ChEBI" id="CHEBI:18420"/>
        <label>4</label>
    </ligand>
</feature>
<comment type="caution">
    <text evidence="1">Lacks conserved residue(s) required for the propagation of feature annotation.</text>
</comment>
<dbReference type="InterPro" id="IPR016188">
    <property type="entry name" value="PurM-like_N"/>
</dbReference>
<evidence type="ECO:0000259" key="2">
    <source>
        <dbReference type="Pfam" id="PF00586"/>
    </source>
</evidence>
<dbReference type="AlphaFoldDB" id="A0A068VSC0"/>
<keyword evidence="1" id="KW-0479">Metal-binding</keyword>
<comment type="miscellaneous">
    <text evidence="1">Reaction mechanism of ThiL seems to utilize a direct, inline transfer of the gamma-phosphate of ATP to TMP rather than a phosphorylated enzyme intermediate.</text>
</comment>
<keyword evidence="1 4" id="KW-0808">Transferase</keyword>
<keyword evidence="1" id="KW-0784">Thiamine biosynthesis</keyword>
<feature type="binding site" evidence="1">
    <location>
        <position position="86"/>
    </location>
    <ligand>
        <name>Mg(2+)</name>
        <dbReference type="ChEBI" id="CHEBI:18420"/>
        <label>4</label>
    </ligand>
</feature>
<keyword evidence="1" id="KW-0547">Nucleotide-binding</keyword>
<dbReference type="PATRIC" id="fig|66712.6.peg.899"/>
<dbReference type="Gene3D" id="3.30.1330.10">
    <property type="entry name" value="PurM-like, N-terminal domain"/>
    <property type="match status" value="1"/>
</dbReference>
<feature type="binding site" evidence="1">
    <location>
        <position position="134"/>
    </location>
    <ligand>
        <name>Mg(2+)</name>
        <dbReference type="ChEBI" id="CHEBI:18420"/>
        <label>1</label>
    </ligand>
</feature>
<evidence type="ECO:0000256" key="1">
    <source>
        <dbReference type="HAMAP-Rule" id="MF_02128"/>
    </source>
</evidence>
<dbReference type="GO" id="GO:0009228">
    <property type="term" value="P:thiamine biosynthetic process"/>
    <property type="evidence" value="ECO:0007669"/>
    <property type="project" value="UniProtKB-KW"/>
</dbReference>
<feature type="binding site" evidence="1">
    <location>
        <position position="223"/>
    </location>
    <ligand>
        <name>ATP</name>
        <dbReference type="ChEBI" id="CHEBI:30616"/>
    </ligand>
</feature>
<dbReference type="EMBL" id="LM676387">
    <property type="protein sequence ID" value="CEP25806.1"/>
    <property type="molecule type" value="Genomic_DNA"/>
</dbReference>
<dbReference type="GO" id="GO:0009229">
    <property type="term" value="P:thiamine diphosphate biosynthetic process"/>
    <property type="evidence" value="ECO:0007669"/>
    <property type="project" value="UniProtKB-UniRule"/>
</dbReference>
<comment type="function">
    <text evidence="1">Catalyzes the ATP-dependent phosphorylation of thiamine-monophosphate (TMP) to form thiamine-pyrophosphate (TPP), the active form of vitamin B1.</text>
</comment>
<dbReference type="NCBIfam" id="NF004351">
    <property type="entry name" value="PRK05731.1-4"/>
    <property type="match status" value="1"/>
</dbReference>
<dbReference type="PIRSF" id="PIRSF005303">
    <property type="entry name" value="Thiam_monoph_kin"/>
    <property type="match status" value="1"/>
</dbReference>
<feature type="binding site" evidence="1">
    <location>
        <position position="56"/>
    </location>
    <ligand>
        <name>Mg(2+)</name>
        <dbReference type="ChEBI" id="CHEBI:18420"/>
        <label>1</label>
    </ligand>
</feature>
<dbReference type="GO" id="GO:0009030">
    <property type="term" value="F:thiamine-phosphate kinase activity"/>
    <property type="evidence" value="ECO:0007669"/>
    <property type="project" value="UniProtKB-UniRule"/>
</dbReference>
<dbReference type="InterPro" id="IPR010918">
    <property type="entry name" value="PurM-like_C_dom"/>
</dbReference>
<feature type="binding site" evidence="1">
    <location>
        <position position="320"/>
    </location>
    <ligand>
        <name>substrate</name>
    </ligand>
</feature>
<dbReference type="Gene3D" id="3.90.650.10">
    <property type="entry name" value="PurM-like C-terminal domain"/>
    <property type="match status" value="1"/>
</dbReference>
<organism evidence="4">
    <name type="scientific">Propionibacterium freudenreichii subsp. freudenreichii</name>
    <dbReference type="NCBI Taxonomy" id="66712"/>
    <lineage>
        <taxon>Bacteria</taxon>
        <taxon>Bacillati</taxon>
        <taxon>Actinomycetota</taxon>
        <taxon>Actinomycetes</taxon>
        <taxon>Propionibacteriales</taxon>
        <taxon>Propionibacteriaceae</taxon>
        <taxon>Propionibacterium</taxon>
    </lineage>
</organism>
<accession>A0A068VSC0</accession>
<proteinExistence type="inferred from homology"/>
<dbReference type="SUPFAM" id="SSF55326">
    <property type="entry name" value="PurM N-terminal domain-like"/>
    <property type="match status" value="1"/>
</dbReference>
<feature type="binding site" evidence="1">
    <location>
        <position position="42"/>
    </location>
    <ligand>
        <name>Mg(2+)</name>
        <dbReference type="ChEBI" id="CHEBI:18420"/>
        <label>4</label>
    </ligand>
</feature>
<keyword evidence="1" id="KW-0067">ATP-binding</keyword>
<feature type="binding site" evidence="1">
    <location>
        <position position="159"/>
    </location>
    <ligand>
        <name>ATP</name>
        <dbReference type="ChEBI" id="CHEBI:30616"/>
    </ligand>
</feature>
<dbReference type="HAMAP" id="MF_02128">
    <property type="entry name" value="TMP_kinase"/>
    <property type="match status" value="1"/>
</dbReference>
<comment type="similarity">
    <text evidence="1">Belongs to the thiamine-monophosphate kinase family.</text>
</comment>
<dbReference type="RefSeq" id="WP_013161208.1">
    <property type="nucleotide sequence ID" value="NZ_CP010341.1"/>
</dbReference>
<feature type="binding site" evidence="1">
    <location>
        <position position="57"/>
    </location>
    <ligand>
        <name>Mg(2+)</name>
        <dbReference type="ChEBI" id="CHEBI:18420"/>
        <label>1</label>
    </ligand>
</feature>
<feature type="binding site" evidence="1">
    <location>
        <position position="224"/>
    </location>
    <ligand>
        <name>Mg(2+)</name>
        <dbReference type="ChEBI" id="CHEBI:18420"/>
        <label>5</label>
    </ligand>
</feature>
<dbReference type="SUPFAM" id="SSF56042">
    <property type="entry name" value="PurM C-terminal domain-like"/>
    <property type="match status" value="1"/>
</dbReference>
<dbReference type="InterPro" id="IPR036921">
    <property type="entry name" value="PurM-like_N_sf"/>
</dbReference>
<keyword evidence="1" id="KW-0460">Magnesium</keyword>
<reference evidence="4" key="1">
    <citation type="submission" date="2014-08" db="EMBL/GenBank/DDBJ databases">
        <authorList>
            <person name="Falentin Helene"/>
        </authorList>
    </citation>
    <scope>NUCLEOTIDE SEQUENCE</scope>
</reference>
<sequence length="327" mass="33213">MASETTGQNPQTASEVGEFGIIATIIKGLGRPPAVSVGPGDDAAVFLVNGSAVTSTDMLVEGVEFRRDWSSAAEVGRKSVAVNVADLEAMGAKPVAMVIGFGIPADLPAEWVREFAKGVRAEADLAGIALVGGDITEADKVTIGVTVIGETAGLDPVLRNGAEPGEIVAVCGRLGWAAAGLAALERGFRSPRAAVDAQRVPSVPYGAGRMAARAGATAMLDVSDGLLADLNHIAQASGVWIDLDSGAFEIPEPVAVVAAAVNKDPLDFVLTGGEDHALAACFPPGELPEGFTAVGVVHAPGQDGPGVTVDGRPHEGHGGWEHFQHGQ</sequence>
<evidence type="ECO:0000259" key="3">
    <source>
        <dbReference type="Pfam" id="PF02769"/>
    </source>
</evidence>
<feature type="binding site" evidence="1">
    <location>
        <position position="86"/>
    </location>
    <ligand>
        <name>Mg(2+)</name>
        <dbReference type="ChEBI" id="CHEBI:18420"/>
        <label>3</label>
    </ligand>
</feature>
<dbReference type="GeneID" id="61222024"/>
<dbReference type="GO" id="GO:0005524">
    <property type="term" value="F:ATP binding"/>
    <property type="evidence" value="ECO:0007669"/>
    <property type="project" value="UniProtKB-UniRule"/>
</dbReference>
<name>A0A068VSC0_PROFF</name>
<feature type="binding site" evidence="1">
    <location>
        <begin position="133"/>
        <end position="134"/>
    </location>
    <ligand>
        <name>ATP</name>
        <dbReference type="ChEBI" id="CHEBI:30616"/>
    </ligand>
</feature>
<dbReference type="CDD" id="cd02194">
    <property type="entry name" value="ThiL"/>
    <property type="match status" value="1"/>
</dbReference>
<dbReference type="Pfam" id="PF00586">
    <property type="entry name" value="AIRS"/>
    <property type="match status" value="1"/>
</dbReference>